<feature type="non-terminal residue" evidence="1">
    <location>
        <position position="1"/>
    </location>
</feature>
<dbReference type="Proteomes" id="UP000054485">
    <property type="component" value="Unassembled WGS sequence"/>
</dbReference>
<dbReference type="OrthoDB" id="2648741at2759"/>
<dbReference type="HOGENOM" id="CLU_000288_138_6_1"/>
<reference evidence="2" key="2">
    <citation type="submission" date="2015-01" db="EMBL/GenBank/DDBJ databases">
        <title>Evolutionary Origins and Diversification of the Mycorrhizal Mutualists.</title>
        <authorList>
            <consortium name="DOE Joint Genome Institute"/>
            <consortium name="Mycorrhizal Genomics Consortium"/>
            <person name="Kohler A."/>
            <person name="Kuo A."/>
            <person name="Nagy L.G."/>
            <person name="Floudas D."/>
            <person name="Copeland A."/>
            <person name="Barry K.W."/>
            <person name="Cichocki N."/>
            <person name="Veneault-Fourrey C."/>
            <person name="LaButti K."/>
            <person name="Lindquist E.A."/>
            <person name="Lipzen A."/>
            <person name="Lundell T."/>
            <person name="Morin E."/>
            <person name="Murat C."/>
            <person name="Riley R."/>
            <person name="Ohm R."/>
            <person name="Sun H."/>
            <person name="Tunlid A."/>
            <person name="Henrissat B."/>
            <person name="Grigoriev I.V."/>
            <person name="Hibbett D.S."/>
            <person name="Martin F."/>
        </authorList>
    </citation>
    <scope>NUCLEOTIDE SEQUENCE [LARGE SCALE GENOMIC DNA]</scope>
    <source>
        <strain evidence="2">UH-Slu-Lm8-n1</strain>
    </source>
</reference>
<organism evidence="1 2">
    <name type="scientific">Suillus luteus UH-Slu-Lm8-n1</name>
    <dbReference type="NCBI Taxonomy" id="930992"/>
    <lineage>
        <taxon>Eukaryota</taxon>
        <taxon>Fungi</taxon>
        <taxon>Dikarya</taxon>
        <taxon>Basidiomycota</taxon>
        <taxon>Agaricomycotina</taxon>
        <taxon>Agaricomycetes</taxon>
        <taxon>Agaricomycetidae</taxon>
        <taxon>Boletales</taxon>
        <taxon>Suillineae</taxon>
        <taxon>Suillaceae</taxon>
        <taxon>Suillus</taxon>
    </lineage>
</organism>
<accession>A0A0D0AVM5</accession>
<sequence length="127" mass="14397">PRFSNRRLHLPCIAFPVTAVKRSRSQDQTTRLAYCVKADGLDNLLVTTEDKLTQFSPARPTRQTFLIIRPWNRHDLGVPDFMRALKLVVRLGQPFGGLLLAQQRGGEHKRIAADNHIIARVKDMTAV</sequence>
<evidence type="ECO:0000313" key="1">
    <source>
        <dbReference type="EMBL" id="KIK45786.1"/>
    </source>
</evidence>
<gene>
    <name evidence="1" type="ORF">CY34DRAFT_37252</name>
</gene>
<reference evidence="1 2" key="1">
    <citation type="submission" date="2014-04" db="EMBL/GenBank/DDBJ databases">
        <authorList>
            <consortium name="DOE Joint Genome Institute"/>
            <person name="Kuo A."/>
            <person name="Ruytinx J."/>
            <person name="Rineau F."/>
            <person name="Colpaert J."/>
            <person name="Kohler A."/>
            <person name="Nagy L.G."/>
            <person name="Floudas D."/>
            <person name="Copeland A."/>
            <person name="Barry K.W."/>
            <person name="Cichocki N."/>
            <person name="Veneault-Fourrey C."/>
            <person name="LaButti K."/>
            <person name="Lindquist E.A."/>
            <person name="Lipzen A."/>
            <person name="Lundell T."/>
            <person name="Morin E."/>
            <person name="Murat C."/>
            <person name="Sun H."/>
            <person name="Tunlid A."/>
            <person name="Henrissat B."/>
            <person name="Grigoriev I.V."/>
            <person name="Hibbett D.S."/>
            <person name="Martin F."/>
            <person name="Nordberg H.P."/>
            <person name="Cantor M.N."/>
            <person name="Hua S.X."/>
        </authorList>
    </citation>
    <scope>NUCLEOTIDE SEQUENCE [LARGE SCALE GENOMIC DNA]</scope>
    <source>
        <strain evidence="1 2">UH-Slu-Lm8-n1</strain>
    </source>
</reference>
<dbReference type="EMBL" id="KN835168">
    <property type="protein sequence ID" value="KIK45786.1"/>
    <property type="molecule type" value="Genomic_DNA"/>
</dbReference>
<dbReference type="AlphaFoldDB" id="A0A0D0AVM5"/>
<keyword evidence="2" id="KW-1185">Reference proteome</keyword>
<evidence type="ECO:0000313" key="2">
    <source>
        <dbReference type="Proteomes" id="UP000054485"/>
    </source>
</evidence>
<dbReference type="InParanoid" id="A0A0D0AVM5"/>
<proteinExistence type="predicted"/>
<name>A0A0D0AVM5_9AGAM</name>
<protein>
    <submittedName>
        <fullName evidence="1">Uncharacterized protein</fullName>
    </submittedName>
</protein>
<feature type="non-terminal residue" evidence="1">
    <location>
        <position position="127"/>
    </location>
</feature>